<dbReference type="AlphaFoldDB" id="A0A0M5ISR3"/>
<dbReference type="KEGG" id="spri:SPRI_1475"/>
<dbReference type="PATRIC" id="fig|38300.4.peg.1576"/>
<gene>
    <name evidence="1" type="ORF">SPRI_1475</name>
</gene>
<sequence length="54" mass="5993">MDEIPERLAAKPSWLISQLAVHVRRLVFDGFSAAGARGYHYRILAALHEFGPAS</sequence>
<evidence type="ECO:0000313" key="2">
    <source>
        <dbReference type="Proteomes" id="UP000060513"/>
    </source>
</evidence>
<dbReference type="EMBL" id="CP011340">
    <property type="protein sequence ID" value="ALC19781.1"/>
    <property type="molecule type" value="Genomic_DNA"/>
</dbReference>
<name>A0A0M5ISR3_STRPR</name>
<evidence type="ECO:0000313" key="1">
    <source>
        <dbReference type="EMBL" id="ALC19781.1"/>
    </source>
</evidence>
<accession>A0A0M5ISR3</accession>
<reference evidence="1 2" key="1">
    <citation type="submission" date="2015-08" db="EMBL/GenBank/DDBJ databases">
        <title>Genome sequence of the pristinamycin over-producing bacterium Streptomyces pristinaespiralis HCCB10218.</title>
        <authorList>
            <person name="Tian J."/>
            <person name="Yang J."/>
            <person name="Li L."/>
            <person name="Ruan L."/>
            <person name="Wei W."/>
            <person name="Zheng G."/>
            <person name="Wei Z."/>
            <person name="Yang S."/>
            <person name="Ge M."/>
            <person name="Jiang W."/>
            <person name="Lu Y."/>
        </authorList>
    </citation>
    <scope>NUCLEOTIDE SEQUENCE [LARGE SCALE GENOMIC DNA]</scope>
    <source>
        <strain evidence="1 2">HCCB 10218</strain>
    </source>
</reference>
<organism evidence="1">
    <name type="scientific">Streptomyces pristinaespiralis</name>
    <dbReference type="NCBI Taxonomy" id="38300"/>
    <lineage>
        <taxon>Bacteria</taxon>
        <taxon>Bacillati</taxon>
        <taxon>Actinomycetota</taxon>
        <taxon>Actinomycetes</taxon>
        <taxon>Kitasatosporales</taxon>
        <taxon>Streptomycetaceae</taxon>
        <taxon>Streptomyces</taxon>
    </lineage>
</organism>
<dbReference type="RefSeq" id="WP_238996204.1">
    <property type="nucleotide sequence ID" value="NZ_CP011340.1"/>
</dbReference>
<dbReference type="Proteomes" id="UP000060513">
    <property type="component" value="Chromosome"/>
</dbReference>
<protein>
    <submittedName>
        <fullName evidence="1">Transcriptional regulator</fullName>
    </submittedName>
</protein>
<proteinExistence type="predicted"/>
<dbReference type="STRING" id="38300.SPRI_1475"/>